<evidence type="ECO:0000313" key="3">
    <source>
        <dbReference type="Proteomes" id="UP001330812"/>
    </source>
</evidence>
<keyword evidence="1" id="KW-0732">Signal</keyword>
<reference evidence="2 3" key="1">
    <citation type="journal article" date="2015" name="Int. J. Syst. Evol. Microbiol.">
        <title>Amycolatopsis rhabdoformis sp. nov., an actinomycete isolated from a tropical forest soil.</title>
        <authorList>
            <person name="Souza W.R."/>
            <person name="Silva R.E."/>
            <person name="Goodfellow M."/>
            <person name="Busarakam K."/>
            <person name="Figueiro F.S."/>
            <person name="Ferreira D."/>
            <person name="Rodrigues-Filho E."/>
            <person name="Moraes L.A.B."/>
            <person name="Zucchi T.D."/>
        </authorList>
    </citation>
    <scope>NUCLEOTIDE SEQUENCE [LARGE SCALE GENOMIC DNA]</scope>
    <source>
        <strain evidence="2 3">NCIMB 14900</strain>
    </source>
</reference>
<keyword evidence="3" id="KW-1185">Reference proteome</keyword>
<sequence>MNRIWGIPLAALVLVATAACAAGNDETDRVAKELTAAISTPPQDSAAGYARAALKPGEAAPVTFLEITDRPTTRPGDADMHLVFRIHFDSVESGWTRSAAVTACYEANFNYRGLVSESRVGCPPDARPVTPPPAAPVEVPSTFDGPLAKALAALPDRPTVDQVNDAINRGVPRVQPDPETHAVGPTPFRDVLVSGDKVAVSFMTYGRAEGVDCLFGSRNGKDVLVWRPSWVEVQPGELVCEPRTALARAGTTPPH</sequence>
<proteinExistence type="predicted"/>
<protein>
    <recommendedName>
        <fullName evidence="4">DUF3558 domain-containing protein</fullName>
    </recommendedName>
</protein>
<gene>
    <name evidence="2" type="ORF">VSH64_11340</name>
</gene>
<dbReference type="PROSITE" id="PS51257">
    <property type="entry name" value="PROKAR_LIPOPROTEIN"/>
    <property type="match status" value="1"/>
</dbReference>
<name>A0ABZ1IFZ0_9PSEU</name>
<evidence type="ECO:0000256" key="1">
    <source>
        <dbReference type="SAM" id="SignalP"/>
    </source>
</evidence>
<accession>A0ABZ1IFZ0</accession>
<feature type="signal peptide" evidence="1">
    <location>
        <begin position="1"/>
        <end position="21"/>
    </location>
</feature>
<dbReference type="RefSeq" id="WP_326835503.1">
    <property type="nucleotide sequence ID" value="NZ_CP142149.1"/>
</dbReference>
<dbReference type="EMBL" id="CP142149">
    <property type="protein sequence ID" value="WSE32696.1"/>
    <property type="molecule type" value="Genomic_DNA"/>
</dbReference>
<dbReference type="Proteomes" id="UP001330812">
    <property type="component" value="Chromosome"/>
</dbReference>
<evidence type="ECO:0008006" key="4">
    <source>
        <dbReference type="Google" id="ProtNLM"/>
    </source>
</evidence>
<organism evidence="2 3">
    <name type="scientific">Amycolatopsis rhabdoformis</name>
    <dbReference type="NCBI Taxonomy" id="1448059"/>
    <lineage>
        <taxon>Bacteria</taxon>
        <taxon>Bacillati</taxon>
        <taxon>Actinomycetota</taxon>
        <taxon>Actinomycetes</taxon>
        <taxon>Pseudonocardiales</taxon>
        <taxon>Pseudonocardiaceae</taxon>
        <taxon>Amycolatopsis</taxon>
    </lineage>
</organism>
<feature type="chain" id="PRO_5046567142" description="DUF3558 domain-containing protein" evidence="1">
    <location>
        <begin position="22"/>
        <end position="255"/>
    </location>
</feature>
<evidence type="ECO:0000313" key="2">
    <source>
        <dbReference type="EMBL" id="WSE32696.1"/>
    </source>
</evidence>